<keyword evidence="3" id="KW-1185">Reference proteome</keyword>
<keyword evidence="1" id="KW-0175">Coiled coil</keyword>
<feature type="coiled-coil region" evidence="1">
    <location>
        <begin position="13"/>
        <end position="47"/>
    </location>
</feature>
<evidence type="ECO:0000313" key="2">
    <source>
        <dbReference type="EMBL" id="MFD1836389.1"/>
    </source>
</evidence>
<gene>
    <name evidence="2" type="ORF">ACFSDA_15095</name>
</gene>
<proteinExistence type="predicted"/>
<sequence>MINNLTPEQTADLEQYAMHRAKLAEEIKNLEDLRKEYDDKIADLAGDGTTHAGAYKVTVTRAKRLDTKKLEAAYPVIQHPELYKQAIDTAKAKAAAELGQLTLADFQTTGSPTVRIS</sequence>
<comment type="caution">
    <text evidence="2">The sequence shown here is derived from an EMBL/GenBank/DDBJ whole genome shotgun (WGS) entry which is preliminary data.</text>
</comment>
<name>A0ABW4Q1H1_9MICO</name>
<evidence type="ECO:0000256" key="1">
    <source>
        <dbReference type="SAM" id="Coils"/>
    </source>
</evidence>
<dbReference type="RefSeq" id="WP_343905842.1">
    <property type="nucleotide sequence ID" value="NZ_BAAAIS010000003.1"/>
</dbReference>
<dbReference type="Proteomes" id="UP001597280">
    <property type="component" value="Unassembled WGS sequence"/>
</dbReference>
<evidence type="ECO:0000313" key="3">
    <source>
        <dbReference type="Proteomes" id="UP001597280"/>
    </source>
</evidence>
<dbReference type="EMBL" id="JBHUFL010000003">
    <property type="protein sequence ID" value="MFD1836389.1"/>
    <property type="molecule type" value="Genomic_DNA"/>
</dbReference>
<protein>
    <submittedName>
        <fullName evidence="2">Uncharacterized protein</fullName>
    </submittedName>
</protein>
<reference evidence="3" key="1">
    <citation type="journal article" date="2019" name="Int. J. Syst. Evol. Microbiol.">
        <title>The Global Catalogue of Microorganisms (GCM) 10K type strain sequencing project: providing services to taxonomists for standard genome sequencing and annotation.</title>
        <authorList>
            <consortium name="The Broad Institute Genomics Platform"/>
            <consortium name="The Broad Institute Genome Sequencing Center for Infectious Disease"/>
            <person name="Wu L."/>
            <person name="Ma J."/>
        </authorList>
    </citation>
    <scope>NUCLEOTIDE SEQUENCE [LARGE SCALE GENOMIC DNA]</scope>
    <source>
        <strain evidence="3">JCM 11650</strain>
    </source>
</reference>
<organism evidence="2 3">
    <name type="scientific">Brachybacterium rhamnosum</name>
    <dbReference type="NCBI Taxonomy" id="173361"/>
    <lineage>
        <taxon>Bacteria</taxon>
        <taxon>Bacillati</taxon>
        <taxon>Actinomycetota</taxon>
        <taxon>Actinomycetes</taxon>
        <taxon>Micrococcales</taxon>
        <taxon>Dermabacteraceae</taxon>
        <taxon>Brachybacterium</taxon>
    </lineage>
</organism>
<accession>A0ABW4Q1H1</accession>